<comment type="catalytic activity">
    <reaction evidence="5">
        <text>Hydrolysis of proteins with broad specificity for peptide bonds, and a preference for a large uncharged residue in P1. Hydrolyzes peptide amides.</text>
        <dbReference type="EC" id="3.4.21.62"/>
    </reaction>
</comment>
<feature type="signal peptide" evidence="8">
    <location>
        <begin position="1"/>
        <end position="17"/>
    </location>
</feature>
<keyword evidence="3 7" id="KW-0378">Hydrolase</keyword>
<protein>
    <recommendedName>
        <fullName evidence="6">subtilisin</fullName>
        <ecNumber evidence="6">3.4.21.62</ecNumber>
    </recommendedName>
</protein>
<dbReference type="GeneID" id="19946607"/>
<evidence type="ECO:0000259" key="9">
    <source>
        <dbReference type="Pfam" id="PF00082"/>
    </source>
</evidence>
<dbReference type="PANTHER" id="PTHR43806">
    <property type="entry name" value="PEPTIDASE S8"/>
    <property type="match status" value="1"/>
</dbReference>
<evidence type="ECO:0000313" key="10">
    <source>
        <dbReference type="EMBL" id="EQC36423.1"/>
    </source>
</evidence>
<reference evidence="10 11" key="1">
    <citation type="submission" date="2012-04" db="EMBL/GenBank/DDBJ databases">
        <title>The Genome Sequence of Saprolegnia declina VS20.</title>
        <authorList>
            <consortium name="The Broad Institute Genome Sequencing Platform"/>
            <person name="Russ C."/>
            <person name="Nusbaum C."/>
            <person name="Tyler B."/>
            <person name="van West P."/>
            <person name="Dieguez-Uribeondo J."/>
            <person name="de Bruijn I."/>
            <person name="Tripathy S."/>
            <person name="Jiang R."/>
            <person name="Young S.K."/>
            <person name="Zeng Q."/>
            <person name="Gargeya S."/>
            <person name="Fitzgerald M."/>
            <person name="Haas B."/>
            <person name="Abouelleil A."/>
            <person name="Alvarado L."/>
            <person name="Arachchi H.M."/>
            <person name="Berlin A."/>
            <person name="Chapman S.B."/>
            <person name="Goldberg J."/>
            <person name="Griggs A."/>
            <person name="Gujja S."/>
            <person name="Hansen M."/>
            <person name="Howarth C."/>
            <person name="Imamovic A."/>
            <person name="Larimer J."/>
            <person name="McCowen C."/>
            <person name="Montmayeur A."/>
            <person name="Murphy C."/>
            <person name="Neiman D."/>
            <person name="Pearson M."/>
            <person name="Priest M."/>
            <person name="Roberts A."/>
            <person name="Saif S."/>
            <person name="Shea T."/>
            <person name="Sisk P."/>
            <person name="Sykes S."/>
            <person name="Wortman J."/>
            <person name="Nusbaum C."/>
            <person name="Birren B."/>
        </authorList>
    </citation>
    <scope>NUCLEOTIDE SEQUENCE [LARGE SCALE GENOMIC DNA]</scope>
    <source>
        <strain evidence="10 11">VS20</strain>
    </source>
</reference>
<name>T0RV79_SAPDV</name>
<keyword evidence="4 7" id="KW-0720">Serine protease</keyword>
<dbReference type="InterPro" id="IPR036852">
    <property type="entry name" value="Peptidase_S8/S53_dom_sf"/>
</dbReference>
<feature type="chain" id="PRO_5004584230" description="subtilisin" evidence="8">
    <location>
        <begin position="18"/>
        <end position="482"/>
    </location>
</feature>
<sequence>MKAAMITLLAAAAVAQAKVASSVLRDLEVQGAADLYITFDHVYPVLRALPESNDPSVVREALVTHATSTQTEALAVLAGLDAKSFWISNSVVVKGASEEVVNKLKALKNVKAVDQLPIVTVPEVIRGDADKTEGVIPNEWGVVTVGAPQVWPSFNGKKAVVGSIDTGAFYTHEAIKNNWREEKGWFDAFAESVEKPADIDGHGSHTIGTMVGANGIGVAPGAKWISCRGLINGSGSADTLLACAQFMLCPTDPDGKNADCTKAPHVVNNSWGGSSKNTWFYPAAQAWIKAGIIPVFSNGNSGPACDTTGSPGFLDNVISVGALGSWTTDSPNDLAFFSSKGPTKYTGADGKPRDLIKPDIAAPGFFTRSVDISKFNAYTKMAGTSMAAPHVAGVVGLLKSAKADLTYEEVYAYVTKYAYTKTLTPEPATWVGKANATLPGAPNCGGVSDASFPNNRYGFGRVDVANMFEGGKLKPVNPKPAC</sequence>
<comment type="similarity">
    <text evidence="1 7">Belongs to the peptidase S8 family.</text>
</comment>
<dbReference type="OrthoDB" id="2015864at2759"/>
<gene>
    <name evidence="10" type="ORF">SDRG_05880</name>
</gene>
<dbReference type="PROSITE" id="PS00138">
    <property type="entry name" value="SUBTILASE_SER"/>
    <property type="match status" value="1"/>
</dbReference>
<evidence type="ECO:0000313" key="11">
    <source>
        <dbReference type="Proteomes" id="UP000030762"/>
    </source>
</evidence>
<dbReference type="Pfam" id="PF00082">
    <property type="entry name" value="Peptidase_S8"/>
    <property type="match status" value="1"/>
</dbReference>
<evidence type="ECO:0000256" key="3">
    <source>
        <dbReference type="ARBA" id="ARBA00022801"/>
    </source>
</evidence>
<dbReference type="Proteomes" id="UP000030762">
    <property type="component" value="Unassembled WGS sequence"/>
</dbReference>
<evidence type="ECO:0000256" key="4">
    <source>
        <dbReference type="ARBA" id="ARBA00022825"/>
    </source>
</evidence>
<dbReference type="eggNOG" id="KOG1153">
    <property type="taxonomic scope" value="Eukaryota"/>
</dbReference>
<dbReference type="SUPFAM" id="SSF52743">
    <property type="entry name" value="Subtilisin-like"/>
    <property type="match status" value="1"/>
</dbReference>
<dbReference type="VEuPathDB" id="FungiDB:SDRG_05880"/>
<evidence type="ECO:0000256" key="5">
    <source>
        <dbReference type="ARBA" id="ARBA00023529"/>
    </source>
</evidence>
<dbReference type="OMA" id="LYITFDH"/>
<dbReference type="InterPro" id="IPR023828">
    <property type="entry name" value="Peptidase_S8_Ser-AS"/>
</dbReference>
<feature type="non-terminal residue" evidence="10">
    <location>
        <position position="1"/>
    </location>
</feature>
<keyword evidence="8" id="KW-0732">Signal</keyword>
<feature type="active site" description="Charge relay system" evidence="7">
    <location>
        <position position="385"/>
    </location>
</feature>
<keyword evidence="11" id="KW-1185">Reference proteome</keyword>
<dbReference type="Gene3D" id="3.40.50.200">
    <property type="entry name" value="Peptidase S8/S53 domain"/>
    <property type="match status" value="1"/>
</dbReference>
<dbReference type="PROSITE" id="PS51892">
    <property type="entry name" value="SUBTILASE"/>
    <property type="match status" value="1"/>
</dbReference>
<dbReference type="GO" id="GO:0006508">
    <property type="term" value="P:proteolysis"/>
    <property type="evidence" value="ECO:0007669"/>
    <property type="project" value="UniProtKB-KW"/>
</dbReference>
<dbReference type="EMBL" id="JH767147">
    <property type="protein sequence ID" value="EQC36423.1"/>
    <property type="molecule type" value="Genomic_DNA"/>
</dbReference>
<feature type="domain" description="Peptidase S8/S53" evidence="9">
    <location>
        <begin position="156"/>
        <end position="424"/>
    </location>
</feature>
<dbReference type="PRINTS" id="PR00723">
    <property type="entry name" value="SUBTILISIN"/>
</dbReference>
<proteinExistence type="inferred from homology"/>
<dbReference type="InterPro" id="IPR000209">
    <property type="entry name" value="Peptidase_S8/S53_dom"/>
</dbReference>
<feature type="active site" description="Charge relay system" evidence="7">
    <location>
        <position position="202"/>
    </location>
</feature>
<feature type="active site" description="Charge relay system" evidence="7">
    <location>
        <position position="165"/>
    </location>
</feature>
<dbReference type="AlphaFoldDB" id="T0RV79"/>
<dbReference type="InterPro" id="IPR015500">
    <property type="entry name" value="Peptidase_S8_subtilisin-rel"/>
</dbReference>
<evidence type="ECO:0000256" key="6">
    <source>
        <dbReference type="ARBA" id="ARBA00023619"/>
    </source>
</evidence>
<organism evidence="10 11">
    <name type="scientific">Saprolegnia diclina (strain VS20)</name>
    <dbReference type="NCBI Taxonomy" id="1156394"/>
    <lineage>
        <taxon>Eukaryota</taxon>
        <taxon>Sar</taxon>
        <taxon>Stramenopiles</taxon>
        <taxon>Oomycota</taxon>
        <taxon>Saprolegniomycetes</taxon>
        <taxon>Saprolegniales</taxon>
        <taxon>Saprolegniaceae</taxon>
        <taxon>Saprolegnia</taxon>
    </lineage>
</organism>
<evidence type="ECO:0000256" key="7">
    <source>
        <dbReference type="PROSITE-ProRule" id="PRU01240"/>
    </source>
</evidence>
<dbReference type="RefSeq" id="XP_008609844.1">
    <property type="nucleotide sequence ID" value="XM_008611622.1"/>
</dbReference>
<dbReference type="EC" id="3.4.21.62" evidence="6"/>
<keyword evidence="2 7" id="KW-0645">Protease</keyword>
<evidence type="ECO:0000256" key="1">
    <source>
        <dbReference type="ARBA" id="ARBA00011073"/>
    </source>
</evidence>
<dbReference type="InterPro" id="IPR050131">
    <property type="entry name" value="Peptidase_S8_subtilisin-like"/>
</dbReference>
<evidence type="ECO:0000256" key="8">
    <source>
        <dbReference type="SAM" id="SignalP"/>
    </source>
</evidence>
<accession>T0RV79</accession>
<dbReference type="PANTHER" id="PTHR43806:SF67">
    <property type="entry name" value="EGF-LIKE DOMAIN-CONTAINING PROTEIN"/>
    <property type="match status" value="1"/>
</dbReference>
<dbReference type="GO" id="GO:0004252">
    <property type="term" value="F:serine-type endopeptidase activity"/>
    <property type="evidence" value="ECO:0007669"/>
    <property type="project" value="UniProtKB-UniRule"/>
</dbReference>
<dbReference type="STRING" id="1156394.T0RV79"/>
<dbReference type="InParanoid" id="T0RV79"/>
<evidence type="ECO:0000256" key="2">
    <source>
        <dbReference type="ARBA" id="ARBA00022670"/>
    </source>
</evidence>